<dbReference type="AlphaFoldDB" id="V9VWL7"/>
<proteinExistence type="predicted"/>
<accession>V9VWL7</accession>
<gene>
    <name evidence="2" type="ORF">METH_15205</name>
</gene>
<dbReference type="KEGG" id="lmd:METH_15205"/>
<evidence type="ECO:0000256" key="1">
    <source>
        <dbReference type="SAM" id="SignalP"/>
    </source>
</evidence>
<dbReference type="HOGENOM" id="CLU_1667210_0_0_5"/>
<keyword evidence="3" id="KW-1185">Reference proteome</keyword>
<organism evidence="2 3">
    <name type="scientific">Leisingera methylohalidivorans DSM 14336</name>
    <dbReference type="NCBI Taxonomy" id="999552"/>
    <lineage>
        <taxon>Bacteria</taxon>
        <taxon>Pseudomonadati</taxon>
        <taxon>Pseudomonadota</taxon>
        <taxon>Alphaproteobacteria</taxon>
        <taxon>Rhodobacterales</taxon>
        <taxon>Roseobacteraceae</taxon>
        <taxon>Leisingera</taxon>
    </lineage>
</organism>
<keyword evidence="1" id="KW-0732">Signal</keyword>
<reference evidence="2 3" key="1">
    <citation type="submission" date="2013-09" db="EMBL/GenBank/DDBJ databases">
        <authorList>
            <consortium name="DOE Joint Genome Institute"/>
            <person name="Klenk H.-P."/>
            <person name="Huntemann M."/>
            <person name="Han J."/>
            <person name="Chen A."/>
            <person name="Kyrpides N."/>
            <person name="Mavromatis K."/>
            <person name="Markowitz V."/>
            <person name="Palaniappan K."/>
            <person name="Ivanova N."/>
            <person name="Schaumberg A."/>
            <person name="Pati A."/>
            <person name="Liolios K."/>
            <person name="Nordberg H.P."/>
            <person name="Cantor M.N."/>
            <person name="Hua S.X."/>
            <person name="Woyke T."/>
        </authorList>
    </citation>
    <scope>NUCLEOTIDE SEQUENCE [LARGE SCALE GENOMIC DNA]</scope>
    <source>
        <strain evidence="2 3">DSM 14336</strain>
    </source>
</reference>
<protein>
    <submittedName>
        <fullName evidence="2">Uncharacterized protein</fullName>
    </submittedName>
</protein>
<name>V9VWL7_9RHOB</name>
<evidence type="ECO:0000313" key="2">
    <source>
        <dbReference type="EMBL" id="AHD03161.1"/>
    </source>
</evidence>
<feature type="chain" id="PRO_5004782942" evidence="1">
    <location>
        <begin position="20"/>
        <end position="158"/>
    </location>
</feature>
<feature type="signal peptide" evidence="1">
    <location>
        <begin position="1"/>
        <end position="19"/>
    </location>
</feature>
<dbReference type="Proteomes" id="UP000018780">
    <property type="component" value="Chromosome"/>
</dbReference>
<dbReference type="EMBL" id="CP006773">
    <property type="protein sequence ID" value="AHD03161.1"/>
    <property type="molecule type" value="Genomic_DNA"/>
</dbReference>
<evidence type="ECO:0000313" key="3">
    <source>
        <dbReference type="Proteomes" id="UP000018780"/>
    </source>
</evidence>
<sequence length="158" mass="17431">MLRLLATALALAVPVAANADPQKYLCNFTEHNSPRKIDDGGFVPSKYMLTIDVENSAATAYDRLVHEIYQAPIAAKFSKKNNGTYRLRWKLSGVPVTITKTVDYGIPDVIKTKFNLRYSLLFNPETLQGTLSVSGGGERFASAAILDCKKANKNMAFR</sequence>